<dbReference type="Proteomes" id="UP000011682">
    <property type="component" value="Unassembled WGS sequence"/>
</dbReference>
<name>S9PQS0_CYSF2</name>
<evidence type="ECO:0000256" key="1">
    <source>
        <dbReference type="SAM" id="MobiDB-lite"/>
    </source>
</evidence>
<accession>S9PQS0</accession>
<dbReference type="AlphaFoldDB" id="S9PQS0"/>
<feature type="compositionally biased region" description="Basic and acidic residues" evidence="1">
    <location>
        <begin position="24"/>
        <end position="41"/>
    </location>
</feature>
<keyword evidence="3" id="KW-1185">Reference proteome</keyword>
<gene>
    <name evidence="2" type="ORF">D187_000812</name>
</gene>
<protein>
    <submittedName>
        <fullName evidence="2">Uncharacterized protein</fullName>
    </submittedName>
</protein>
<sequence length="48" mass="5304">MWSAGQTLPTRARRFGVPAKTSSRSKEFPRGSNRILHDTPRESCATGT</sequence>
<feature type="region of interest" description="Disordered" evidence="1">
    <location>
        <begin position="1"/>
        <end position="48"/>
    </location>
</feature>
<proteinExistence type="predicted"/>
<comment type="caution">
    <text evidence="2">The sequence shown here is derived from an EMBL/GenBank/DDBJ whole genome shotgun (WGS) entry which is preliminary data.</text>
</comment>
<dbReference type="EMBL" id="ANAH02000001">
    <property type="protein sequence ID" value="EPX65386.1"/>
    <property type="molecule type" value="Genomic_DNA"/>
</dbReference>
<evidence type="ECO:0000313" key="2">
    <source>
        <dbReference type="EMBL" id="EPX65386.1"/>
    </source>
</evidence>
<evidence type="ECO:0000313" key="3">
    <source>
        <dbReference type="Proteomes" id="UP000011682"/>
    </source>
</evidence>
<organism evidence="2 3">
    <name type="scientific">Cystobacter fuscus (strain ATCC 25194 / DSM 2262 / NBRC 100088 / M29)</name>
    <dbReference type="NCBI Taxonomy" id="1242864"/>
    <lineage>
        <taxon>Bacteria</taxon>
        <taxon>Pseudomonadati</taxon>
        <taxon>Myxococcota</taxon>
        <taxon>Myxococcia</taxon>
        <taxon>Myxococcales</taxon>
        <taxon>Cystobacterineae</taxon>
        <taxon>Archangiaceae</taxon>
        <taxon>Cystobacter</taxon>
    </lineage>
</organism>
<reference evidence="2" key="1">
    <citation type="submission" date="2013-05" db="EMBL/GenBank/DDBJ databases">
        <title>Genome assembly of Cystobacter fuscus DSM 2262.</title>
        <authorList>
            <person name="Sharma G."/>
            <person name="Khatri I."/>
            <person name="Kaur C."/>
            <person name="Mayilraj S."/>
            <person name="Subramanian S."/>
        </authorList>
    </citation>
    <scope>NUCLEOTIDE SEQUENCE [LARGE SCALE GENOMIC DNA]</scope>
    <source>
        <strain evidence="2">DSM 2262</strain>
    </source>
</reference>